<evidence type="ECO:0000256" key="1">
    <source>
        <dbReference type="ARBA" id="ARBA00006930"/>
    </source>
</evidence>
<proteinExistence type="inferred from homology"/>
<dbReference type="GO" id="GO:0006302">
    <property type="term" value="P:double-strand break repair"/>
    <property type="evidence" value="ECO:0007669"/>
    <property type="project" value="InterPro"/>
</dbReference>
<dbReference type="PANTHER" id="PTHR32114">
    <property type="entry name" value="ABC TRANSPORTER ABCH.3"/>
    <property type="match status" value="1"/>
</dbReference>
<sequence>MRPIKLMMQAFGPYADTEIIDFSKLENRTMFVISGKTGSGKTTIFDGISFAIYGRASGDDRVGADLRSQFAQDDIATEVSLEFSLKGNTYYIWRSPQQEKKKSRGEGFTIVNAKAELFIIDPAGERKLLAANVRDTDEKIKEIIQLDANQFRQILMIPQGDFRKLLTSDSKEKEAILQKLFHTELFKQIEEKLKDYANRLKREVELGITERSRQLKNIVYKDNEQLDEALLADHLNDTFILVLLDDLIIEMEKEIELIKHKMEQQKIIRDDAKRHVDAAEDLLKQMKIRDQLIQQKSALLNKESEIIKMKKEIEMAYKANKLQHQEELCQRLKVDLDQFDSRLKNEKDQLASFEIELEKANERVQLEERHAGKRDQLYSELTRLKNMREDVISYESRKGNVKKAEQKLRECQTQITYEKKKLDEKTNEIKEQETKVKELEKLQIQTFEMDKKVTKLEAVLQYLQALNGFTDKEALLEKKIKIKKSELEHAKKVVDDAKESLKVLENQWIAGQAGHLAASLVSGQPCPVCGSIEHPHPSTNTNVQIDENDIKSAKENVESAFSYHSNIEREWLKMGAEADLLKNQIIDTLNNTLNVIPHFSIAEKDIFLLDYEQEIAKTKDSLSDYKSKLKQIPTIEKQVTQLTKEIEEGRLIVERLQETERKLSILHSESTLILENLIRIIPENLRDINKFDIKVQSIENEINKMDDALKAARESFAKISEQVAGTKGMIKNLQENLNTVTESLNIERNIFLEKLEEQNFTSFKHYRDSKKSTTEVNQFDDIIRNFYEELRSIIDRLSDYESRLENKDEPDLDRLHIEFEESEKLYQLLADQFSHLNIQIEKNNEIKKAVTTINQQIKHLESEYELVGHLADITRGQNTYKLSFERFVLASFLDGILDAANARLTKMTNGRYQLLRKKDRSKGNIQSGLELLVFDQYTGQERHVKTLSGGESFKSALALALGLADIVQEYAGGVSLETMFIDEGFGTLDPESLDQAIEALMDIQSSGRLVGIISHVPELKERIDARLEVFADHNGSKTEFQFLG</sequence>
<dbReference type="Pfam" id="PF13558">
    <property type="entry name" value="SbcC_Walker_B"/>
    <property type="match status" value="1"/>
</dbReference>
<evidence type="ECO:0000313" key="7">
    <source>
        <dbReference type="Proteomes" id="UP000682713"/>
    </source>
</evidence>
<dbReference type="Pfam" id="PF13476">
    <property type="entry name" value="AAA_23"/>
    <property type="match status" value="1"/>
</dbReference>
<comment type="subunit">
    <text evidence="2">Heterodimer of SbcC and SbcD.</text>
</comment>
<dbReference type="PANTHER" id="PTHR32114:SF2">
    <property type="entry name" value="ABC TRANSPORTER ABCH.3"/>
    <property type="match status" value="1"/>
</dbReference>
<dbReference type="InterPro" id="IPR038729">
    <property type="entry name" value="Rad50/SbcC_AAA"/>
</dbReference>
<feature type="coiled-coil region" evidence="4">
    <location>
        <begin position="480"/>
        <end position="507"/>
    </location>
</feature>
<keyword evidence="7" id="KW-1185">Reference proteome</keyword>
<dbReference type="EMBL" id="JAGYPJ010000001">
    <property type="protein sequence ID" value="MBS4199074.1"/>
    <property type="molecule type" value="Genomic_DNA"/>
</dbReference>
<dbReference type="GO" id="GO:0016887">
    <property type="term" value="F:ATP hydrolysis activity"/>
    <property type="evidence" value="ECO:0007669"/>
    <property type="project" value="InterPro"/>
</dbReference>
<evidence type="ECO:0000256" key="4">
    <source>
        <dbReference type="SAM" id="Coils"/>
    </source>
</evidence>
<organism evidence="6 7">
    <name type="scientific">Lederbergia citrisecunda</name>
    <dbReference type="NCBI Taxonomy" id="2833583"/>
    <lineage>
        <taxon>Bacteria</taxon>
        <taxon>Bacillati</taxon>
        <taxon>Bacillota</taxon>
        <taxon>Bacilli</taxon>
        <taxon>Bacillales</taxon>
        <taxon>Bacillaceae</taxon>
        <taxon>Lederbergia</taxon>
    </lineage>
</organism>
<evidence type="ECO:0000313" key="6">
    <source>
        <dbReference type="EMBL" id="MBS4199074.1"/>
    </source>
</evidence>
<dbReference type="AlphaFoldDB" id="A0A942TMT2"/>
<reference evidence="6 7" key="1">
    <citation type="submission" date="2021-05" db="EMBL/GenBank/DDBJ databases">
        <title>Novel Bacillus species.</title>
        <authorList>
            <person name="Liu G."/>
        </authorList>
    </citation>
    <scope>NUCLEOTIDE SEQUENCE [LARGE SCALE GENOMIC DNA]</scope>
    <source>
        <strain evidence="6 7">FJAT-49732</strain>
    </source>
</reference>
<dbReference type="Gene3D" id="3.40.50.300">
    <property type="entry name" value="P-loop containing nucleotide triphosphate hydrolases"/>
    <property type="match status" value="2"/>
</dbReference>
<comment type="similarity">
    <text evidence="1">Belongs to the SMC family. SbcC subfamily.</text>
</comment>
<evidence type="ECO:0000259" key="5">
    <source>
        <dbReference type="Pfam" id="PF13476"/>
    </source>
</evidence>
<keyword evidence="4" id="KW-0175">Coiled coil</keyword>
<evidence type="ECO:0000256" key="2">
    <source>
        <dbReference type="ARBA" id="ARBA00011322"/>
    </source>
</evidence>
<feature type="coiled-coil region" evidence="4">
    <location>
        <begin position="608"/>
        <end position="659"/>
    </location>
</feature>
<gene>
    <name evidence="6" type="ORF">KHA93_05310</name>
</gene>
<name>A0A942TMT2_9BACI</name>
<protein>
    <recommendedName>
        <fullName evidence="3">Nuclease SbcCD subunit C</fullName>
    </recommendedName>
</protein>
<feature type="domain" description="Rad50/SbcC-type AAA" evidence="5">
    <location>
        <begin position="5"/>
        <end position="206"/>
    </location>
</feature>
<evidence type="ECO:0000256" key="3">
    <source>
        <dbReference type="ARBA" id="ARBA00013368"/>
    </source>
</evidence>
<dbReference type="Proteomes" id="UP000682713">
    <property type="component" value="Unassembled WGS sequence"/>
</dbReference>
<feature type="coiled-coil region" evidence="4">
    <location>
        <begin position="322"/>
        <end position="370"/>
    </location>
</feature>
<dbReference type="RefSeq" id="WP_213109782.1">
    <property type="nucleotide sequence ID" value="NZ_JAGYPJ010000001.1"/>
</dbReference>
<dbReference type="SUPFAM" id="SSF52540">
    <property type="entry name" value="P-loop containing nucleoside triphosphate hydrolases"/>
    <property type="match status" value="1"/>
</dbReference>
<feature type="coiled-coil region" evidence="4">
    <location>
        <begin position="688"/>
        <end position="750"/>
    </location>
</feature>
<comment type="caution">
    <text evidence="6">The sequence shown here is derived from an EMBL/GenBank/DDBJ whole genome shotgun (WGS) entry which is preliminary data.</text>
</comment>
<feature type="coiled-coil region" evidence="4">
    <location>
        <begin position="394"/>
        <end position="442"/>
    </location>
</feature>
<dbReference type="InterPro" id="IPR027417">
    <property type="entry name" value="P-loop_NTPase"/>
</dbReference>
<accession>A0A942TMT2</accession>